<dbReference type="Proteomes" id="UP000664167">
    <property type="component" value="Unassembled WGS sequence"/>
</dbReference>
<proteinExistence type="predicted"/>
<keyword evidence="2" id="KW-1185">Reference proteome</keyword>
<dbReference type="EMBL" id="JAFLRJ010000277">
    <property type="protein sequence ID" value="MBO0515376.1"/>
    <property type="molecule type" value="Genomic_DNA"/>
</dbReference>
<evidence type="ECO:0000313" key="1">
    <source>
        <dbReference type="EMBL" id="MBO0515376.1"/>
    </source>
</evidence>
<comment type="caution">
    <text evidence="1">The sequence shown here is derived from an EMBL/GenBank/DDBJ whole genome shotgun (WGS) entry which is preliminary data.</text>
</comment>
<accession>A0A939FA11</accession>
<reference evidence="1" key="1">
    <citation type="submission" date="2021-03" db="EMBL/GenBank/DDBJ databases">
        <title>Streptomyces poriferae sp. nov., a novel marine sponge-derived Actinobacteria species with anti-MRSA activity.</title>
        <authorList>
            <person name="Sandoval-Powers M."/>
            <person name="Kralova S."/>
            <person name="Nguyen G.-S."/>
            <person name="Fawwal D."/>
            <person name="Degnes K."/>
            <person name="Klinkenberg G."/>
            <person name="Sletta H."/>
            <person name="Wentzel A."/>
            <person name="Liles M.R."/>
        </authorList>
    </citation>
    <scope>NUCLEOTIDE SEQUENCE</scope>
    <source>
        <strain evidence="1">DSM 41794</strain>
    </source>
</reference>
<evidence type="ECO:0000313" key="2">
    <source>
        <dbReference type="Proteomes" id="UP000664167"/>
    </source>
</evidence>
<protein>
    <submittedName>
        <fullName evidence="1">Uncharacterized protein</fullName>
    </submittedName>
</protein>
<dbReference type="AlphaFoldDB" id="A0A939FA11"/>
<sequence length="142" mass="15406">MLVAEAETLSGCVYGFPVQRDGSWWEGFDGPLPQNIEQLTASGHVFAIKETLVHPHDHPRELARRLQEQLLGDHEASLGAALVEGSGRKAAAALRSWGWQEVGRIDRPAGPAGLRVLVLPLGERSAAHPDGLAHNDQTQRPE</sequence>
<organism evidence="1 2">
    <name type="scientific">Streptomyces beijiangensis</name>
    <dbReference type="NCBI Taxonomy" id="163361"/>
    <lineage>
        <taxon>Bacteria</taxon>
        <taxon>Bacillati</taxon>
        <taxon>Actinomycetota</taxon>
        <taxon>Actinomycetes</taxon>
        <taxon>Kitasatosporales</taxon>
        <taxon>Streptomycetaceae</taxon>
        <taxon>Streptomyces</taxon>
    </lineage>
</organism>
<gene>
    <name evidence="1" type="ORF">J0695_26805</name>
</gene>
<name>A0A939FA11_9ACTN</name>